<sequence>MNELIKFEIDSSIDSYRDANTRINNALYKLEKECELLIKNISHTSFEESIIFFDDLYSIQRYISRLKYKYEFPFSNKWLDFEYFLDRDDLLSRKFWYKKFKDGLEWPDE</sequence>
<dbReference type="EMBL" id="FMYL01000012">
    <property type="protein sequence ID" value="SDC21776.1"/>
    <property type="molecule type" value="Genomic_DNA"/>
</dbReference>
<keyword evidence="2" id="KW-1185">Reference proteome</keyword>
<dbReference type="CDD" id="cd21060">
    <property type="entry name" value="CdiI_NC101"/>
    <property type="match status" value="1"/>
</dbReference>
<dbReference type="STRING" id="1219383.SAMN05421733_11254"/>
<accession>A0A1G6JUW2</accession>
<gene>
    <name evidence="1" type="ORF">SAMN05421733_11254</name>
</gene>
<evidence type="ECO:0000313" key="2">
    <source>
        <dbReference type="Proteomes" id="UP000242501"/>
    </source>
</evidence>
<reference evidence="2" key="1">
    <citation type="submission" date="2016-09" db="EMBL/GenBank/DDBJ databases">
        <authorList>
            <person name="Varghese N."/>
            <person name="Submissions S."/>
        </authorList>
    </citation>
    <scope>NUCLEOTIDE SEQUENCE [LARGE SCALE GENOMIC DNA]</scope>
    <source>
        <strain evidence="2">ANC 4422</strain>
    </source>
</reference>
<dbReference type="Proteomes" id="UP000242501">
    <property type="component" value="Unassembled WGS sequence"/>
</dbReference>
<dbReference type="OrthoDB" id="7041944at2"/>
<name>A0A1G6JUW2_9GAMM</name>
<organism evidence="1 2">
    <name type="scientific">Acinetobacter boissieri</name>
    <dbReference type="NCBI Taxonomy" id="1219383"/>
    <lineage>
        <taxon>Bacteria</taxon>
        <taxon>Pseudomonadati</taxon>
        <taxon>Pseudomonadota</taxon>
        <taxon>Gammaproteobacteria</taxon>
        <taxon>Moraxellales</taxon>
        <taxon>Moraxellaceae</taxon>
        <taxon>Acinetobacter</taxon>
    </lineage>
</organism>
<proteinExistence type="predicted"/>
<dbReference type="RefSeq" id="WP_092749747.1">
    <property type="nucleotide sequence ID" value="NZ_FMYL01000012.1"/>
</dbReference>
<dbReference type="InterPro" id="IPR049759">
    <property type="entry name" value="CdiI-like"/>
</dbReference>
<dbReference type="AlphaFoldDB" id="A0A1G6JUW2"/>
<evidence type="ECO:0000313" key="1">
    <source>
        <dbReference type="EMBL" id="SDC21776.1"/>
    </source>
</evidence>
<protein>
    <submittedName>
        <fullName evidence="1">Uncharacterized protein</fullName>
    </submittedName>
</protein>